<gene>
    <name evidence="1" type="ORF">WKV53_14880</name>
</gene>
<sequence length="310" mass="34647">MKRRTAILLFGALLLSMSGYVAWCWRPFYVKPRLKFAGNMSPGSRRSAEEWRGASSYPAPLGFDWSEAWQNLQHPWNCRMAAPVEVREIKDLGLWAWDSRHFWGFSRTGGEWDAATVMDHSRPSKGLFGQSKIYRQGQIASRIDAMTANGATLEIVSLGRVTSPDPLEQHVVEVTELGFRVPGIFHHYEVLGSVAVVEAGERQHLLDGLARSIREADVDSELPGWGISPRYGVILTLGEERAEYLINFEKGDAYAFGNGIEGIDGFYGSDPPMGKSRSENLAFFRISSRSMDGFDSVLEKGGVRRVKPEK</sequence>
<evidence type="ECO:0000313" key="1">
    <source>
        <dbReference type="EMBL" id="MEK7951800.1"/>
    </source>
</evidence>
<dbReference type="EMBL" id="JBBUKT010000005">
    <property type="protein sequence ID" value="MEK7951800.1"/>
    <property type="molecule type" value="Genomic_DNA"/>
</dbReference>
<comment type="caution">
    <text evidence="1">The sequence shown here is derived from an EMBL/GenBank/DDBJ whole genome shotgun (WGS) entry which is preliminary data.</text>
</comment>
<dbReference type="Proteomes" id="UP001371305">
    <property type="component" value="Unassembled WGS sequence"/>
</dbReference>
<protein>
    <submittedName>
        <fullName evidence="1">Uncharacterized protein</fullName>
    </submittedName>
</protein>
<reference evidence="1 2" key="1">
    <citation type="submission" date="2024-04" db="EMBL/GenBank/DDBJ databases">
        <title>Luteolibacter sp. isolated from soil.</title>
        <authorList>
            <person name="An J."/>
        </authorList>
    </citation>
    <scope>NUCLEOTIDE SEQUENCE [LARGE SCALE GENOMIC DNA]</scope>
    <source>
        <strain evidence="1 2">Y139</strain>
    </source>
</reference>
<name>A0ABU9AWM9_9BACT</name>
<keyword evidence="2" id="KW-1185">Reference proteome</keyword>
<accession>A0ABU9AWM9</accession>
<evidence type="ECO:0000313" key="2">
    <source>
        <dbReference type="Proteomes" id="UP001371305"/>
    </source>
</evidence>
<organism evidence="1 2">
    <name type="scientific">Luteolibacter soli</name>
    <dbReference type="NCBI Taxonomy" id="3135280"/>
    <lineage>
        <taxon>Bacteria</taxon>
        <taxon>Pseudomonadati</taxon>
        <taxon>Verrucomicrobiota</taxon>
        <taxon>Verrucomicrobiia</taxon>
        <taxon>Verrucomicrobiales</taxon>
        <taxon>Verrucomicrobiaceae</taxon>
        <taxon>Luteolibacter</taxon>
    </lineage>
</organism>
<dbReference type="RefSeq" id="WP_341405554.1">
    <property type="nucleotide sequence ID" value="NZ_JBBUKT010000005.1"/>
</dbReference>
<proteinExistence type="predicted"/>